<gene>
    <name evidence="4" type="primary">TAD3</name>
    <name evidence="4" type="ORF">IWQ60_011926</name>
</gene>
<dbReference type="SUPFAM" id="SSF53927">
    <property type="entry name" value="Cytidine deaminase-like"/>
    <property type="match status" value="1"/>
</dbReference>
<dbReference type="GO" id="GO:0052717">
    <property type="term" value="F:tRNA-specific adenosine-34 deaminase activity"/>
    <property type="evidence" value="ECO:0007669"/>
    <property type="project" value="TreeGrafter"/>
</dbReference>
<dbReference type="PROSITE" id="PS51747">
    <property type="entry name" value="CYT_DCMP_DEAMINASES_2"/>
    <property type="match status" value="1"/>
</dbReference>
<evidence type="ECO:0000313" key="5">
    <source>
        <dbReference type="Proteomes" id="UP001150569"/>
    </source>
</evidence>
<keyword evidence="5" id="KW-1185">Reference proteome</keyword>
<dbReference type="AlphaFoldDB" id="A0A9W7ZMI7"/>
<dbReference type="Gene3D" id="3.40.140.10">
    <property type="entry name" value="Cytidine Deaminase, domain 2"/>
    <property type="match status" value="1"/>
</dbReference>
<accession>A0A9W7ZMI7</accession>
<protein>
    <submittedName>
        <fullName evidence="4">tRNA-specific adenosine deaminase subunit tad3</fullName>
    </submittedName>
</protein>
<dbReference type="PANTHER" id="PTHR11079">
    <property type="entry name" value="CYTOSINE DEAMINASE FAMILY MEMBER"/>
    <property type="match status" value="1"/>
</dbReference>
<dbReference type="GO" id="GO:0005737">
    <property type="term" value="C:cytoplasm"/>
    <property type="evidence" value="ECO:0007669"/>
    <property type="project" value="TreeGrafter"/>
</dbReference>
<organism evidence="4 5">
    <name type="scientific">Tieghemiomyces parasiticus</name>
    <dbReference type="NCBI Taxonomy" id="78921"/>
    <lineage>
        <taxon>Eukaryota</taxon>
        <taxon>Fungi</taxon>
        <taxon>Fungi incertae sedis</taxon>
        <taxon>Zoopagomycota</taxon>
        <taxon>Kickxellomycotina</taxon>
        <taxon>Dimargaritomycetes</taxon>
        <taxon>Dimargaritales</taxon>
        <taxon>Dimargaritaceae</taxon>
        <taxon>Tieghemiomyces</taxon>
    </lineage>
</organism>
<dbReference type="Pfam" id="PF00383">
    <property type="entry name" value="dCMP_cyt_deam_1"/>
    <property type="match status" value="1"/>
</dbReference>
<dbReference type="GO" id="GO:0008033">
    <property type="term" value="P:tRNA processing"/>
    <property type="evidence" value="ECO:0007669"/>
    <property type="project" value="UniProtKB-KW"/>
</dbReference>
<proteinExistence type="inferred from homology"/>
<dbReference type="Proteomes" id="UP001150569">
    <property type="component" value="Unassembled WGS sequence"/>
</dbReference>
<feature type="non-terminal residue" evidence="4">
    <location>
        <position position="1"/>
    </location>
</feature>
<evidence type="ECO:0000256" key="1">
    <source>
        <dbReference type="ARBA" id="ARBA00022694"/>
    </source>
</evidence>
<dbReference type="PANTHER" id="PTHR11079:SF156">
    <property type="entry name" value="INACTIVE TRNA-SPECIFIC ADENOSINE DEAMINASE-LIKE PROTEIN 3-RELATED"/>
    <property type="match status" value="1"/>
</dbReference>
<dbReference type="CDD" id="cd01285">
    <property type="entry name" value="nucleoside_deaminase"/>
    <property type="match status" value="1"/>
</dbReference>
<comment type="similarity">
    <text evidence="2">Belongs to the cytidine and deoxycytidylate deaminase family. ADAT3 subfamily.</text>
</comment>
<dbReference type="InterPro" id="IPR016193">
    <property type="entry name" value="Cytidine_deaminase-like"/>
</dbReference>
<evidence type="ECO:0000313" key="4">
    <source>
        <dbReference type="EMBL" id="KAJ1907112.1"/>
    </source>
</evidence>
<reference evidence="4" key="1">
    <citation type="submission" date="2022-07" db="EMBL/GenBank/DDBJ databases">
        <title>Phylogenomic reconstructions and comparative analyses of Kickxellomycotina fungi.</title>
        <authorList>
            <person name="Reynolds N.K."/>
            <person name="Stajich J.E."/>
            <person name="Barry K."/>
            <person name="Grigoriev I.V."/>
            <person name="Crous P."/>
            <person name="Smith M.E."/>
        </authorList>
    </citation>
    <scope>NUCLEOTIDE SEQUENCE</scope>
    <source>
        <strain evidence="4">RSA 861</strain>
    </source>
</reference>
<name>A0A9W7ZMI7_9FUNG</name>
<dbReference type="InterPro" id="IPR002125">
    <property type="entry name" value="CMP_dCMP_dom"/>
</dbReference>
<sequence length="254" mass="28566">HVKRFRRDYATGSKDFRLSYILGRTSDLKEDTLEKQLQEAGLEPDVKLYRAHVSKHPPYTRQQFETWRELWPLVYRERPDRDLTLSEAEEANLKRHMRTALELAQQAGDHGELAHGAVVVDPATDTVLAAVGDRRTKSASPLEHAVMVAIGQVSERELARRADPGVLAGSANPAGPAELGYLCTGYDFYVTDEPCVIMALTHSRIGRLFYLRDNPTDGGLQSNFGVHNFSKLNHQYRVYQVICERALTDDSDSA</sequence>
<evidence type="ECO:0000259" key="3">
    <source>
        <dbReference type="PROSITE" id="PS51747"/>
    </source>
</evidence>
<dbReference type="GO" id="GO:0005634">
    <property type="term" value="C:nucleus"/>
    <property type="evidence" value="ECO:0007669"/>
    <property type="project" value="TreeGrafter"/>
</dbReference>
<comment type="caution">
    <text evidence="4">The sequence shown here is derived from an EMBL/GenBank/DDBJ whole genome shotgun (WGS) entry which is preliminary data.</text>
</comment>
<feature type="domain" description="CMP/dCMP-type deaminase" evidence="3">
    <location>
        <begin position="91"/>
        <end position="223"/>
    </location>
</feature>
<evidence type="ECO:0000256" key="2">
    <source>
        <dbReference type="ARBA" id="ARBA00038160"/>
    </source>
</evidence>
<keyword evidence="1" id="KW-0819">tRNA processing</keyword>
<dbReference type="EMBL" id="JANBPT010001508">
    <property type="protein sequence ID" value="KAJ1907112.1"/>
    <property type="molecule type" value="Genomic_DNA"/>
</dbReference>
<dbReference type="OrthoDB" id="3180714at2759"/>